<gene>
    <name evidence="3" type="ORF">Ctaglu_48280</name>
</gene>
<sequence length="531" mass="57138">MKKISRFAIILICVLTINIISLNWSTNNQTVYATTIANSRYMSLISDRIDLYGGNVMIVEDNGTVTALGYGNDHGELDVNQWKDIVAISTGGNSTVGLKKDGTVVATGDNSEGQCNVSDWTDIVQVQTSYDNTVGLKKDGTVVFAGSNSYGQCNVSDWTDIVQVANAGHYTIGLKRDGTVIGTGKKDLQFGTFSIGNWKNIVQISSDGEYIVGLKENGTVVGTGKNAYSYGQLGIDEWTDIVGIEIGSKRTIGLKKDGTLIATNIQYEEPLDLRQYVNIVAVGPVCSWSYVFAIKSDGTVITNIDDKNIKNGLSGIKINSLNATLLTNDALKNKTLESFNAAYNEIEKLPNETIKEYLLAQLKTTGIVKVTTISLNKTTGSLIVGGTDTLIKSIAPLDATYRDVIWASSDNNIATVDNIGKVTAVSKGSATITVTTVDGRKLAKCNYTVTNFDSTVVIPPVVTKIDLTKVSNGSVMIGDKVFELSYANDPKNNNEITSIIISGGLIYIKDFLGNWIDNITGKIVESSTIKI</sequence>
<evidence type="ECO:0000259" key="2">
    <source>
        <dbReference type="SMART" id="SM00635"/>
    </source>
</evidence>
<dbReference type="Pfam" id="PF02368">
    <property type="entry name" value="Big_2"/>
    <property type="match status" value="1"/>
</dbReference>
<comment type="caution">
    <text evidence="3">The sequence shown here is derived from an EMBL/GenBank/DDBJ whole genome shotgun (WGS) entry which is preliminary data.</text>
</comment>
<dbReference type="SMART" id="SM00635">
    <property type="entry name" value="BID_2"/>
    <property type="match status" value="1"/>
</dbReference>
<dbReference type="Gene3D" id="2.130.10.30">
    <property type="entry name" value="Regulator of chromosome condensation 1/beta-lactamase-inhibitor protein II"/>
    <property type="match status" value="1"/>
</dbReference>
<keyword evidence="1" id="KW-0677">Repeat</keyword>
<dbReference type="Pfam" id="PF13540">
    <property type="entry name" value="RCC1_2"/>
    <property type="match status" value="1"/>
</dbReference>
<dbReference type="EMBL" id="BHYK01000068">
    <property type="protein sequence ID" value="GCD13205.1"/>
    <property type="molecule type" value="Genomic_DNA"/>
</dbReference>
<dbReference type="InterPro" id="IPR009091">
    <property type="entry name" value="RCC1/BLIP-II"/>
</dbReference>
<dbReference type="InterPro" id="IPR003343">
    <property type="entry name" value="Big_2"/>
</dbReference>
<evidence type="ECO:0000313" key="4">
    <source>
        <dbReference type="Proteomes" id="UP000287872"/>
    </source>
</evidence>
<proteinExistence type="predicted"/>
<dbReference type="InterPro" id="IPR051709">
    <property type="entry name" value="Ub-ligase/GTPase-reg"/>
</dbReference>
<dbReference type="PANTHER" id="PTHR45622">
    <property type="entry name" value="UBIQUITIN-PROTEIN LIGASE E3A-RELATED"/>
    <property type="match status" value="1"/>
</dbReference>
<dbReference type="RefSeq" id="WP_125006540.1">
    <property type="nucleotide sequence ID" value="NZ_BHYK01000068.1"/>
</dbReference>
<accession>A0A401UUH8</accession>
<feature type="domain" description="BIG2" evidence="2">
    <location>
        <begin position="369"/>
        <end position="446"/>
    </location>
</feature>
<dbReference type="Proteomes" id="UP000287872">
    <property type="component" value="Unassembled WGS sequence"/>
</dbReference>
<dbReference type="Gene3D" id="2.60.40.1080">
    <property type="match status" value="1"/>
</dbReference>
<dbReference type="PANTHER" id="PTHR45622:SF58">
    <property type="entry name" value="REGULATOR OF CHROMOSOME CONDENSATION DOMAIN-CONTAINING PROTEIN"/>
    <property type="match status" value="1"/>
</dbReference>
<dbReference type="OrthoDB" id="3268660at2"/>
<organism evidence="3 4">
    <name type="scientific">Clostridium tagluense</name>
    <dbReference type="NCBI Taxonomy" id="360422"/>
    <lineage>
        <taxon>Bacteria</taxon>
        <taxon>Bacillati</taxon>
        <taxon>Bacillota</taxon>
        <taxon>Clostridia</taxon>
        <taxon>Eubacteriales</taxon>
        <taxon>Clostridiaceae</taxon>
        <taxon>Clostridium</taxon>
    </lineage>
</organism>
<reference evidence="3 4" key="1">
    <citation type="submission" date="2018-11" db="EMBL/GenBank/DDBJ databases">
        <title>Genome sequencing and assembly of Clostridium tagluense strain A121.</title>
        <authorList>
            <person name="Murakami T."/>
            <person name="Segawa T."/>
            <person name="Shcherbakova V.A."/>
            <person name="Mori H."/>
            <person name="Yoshimura Y."/>
        </authorList>
    </citation>
    <scope>NUCLEOTIDE SEQUENCE [LARGE SCALE GENOMIC DNA]</scope>
    <source>
        <strain evidence="3 4">A121</strain>
    </source>
</reference>
<dbReference type="SUPFAM" id="SSF50985">
    <property type="entry name" value="RCC1/BLIP-II"/>
    <property type="match status" value="1"/>
</dbReference>
<protein>
    <recommendedName>
        <fullName evidence="2">BIG2 domain-containing protein</fullName>
    </recommendedName>
</protein>
<name>A0A401UUH8_9CLOT</name>
<dbReference type="AlphaFoldDB" id="A0A401UUH8"/>
<dbReference type="InterPro" id="IPR008964">
    <property type="entry name" value="Invasin/intimin_cell_adhesion"/>
</dbReference>
<evidence type="ECO:0000256" key="1">
    <source>
        <dbReference type="ARBA" id="ARBA00022737"/>
    </source>
</evidence>
<evidence type="ECO:0000313" key="3">
    <source>
        <dbReference type="EMBL" id="GCD13205.1"/>
    </source>
</evidence>
<keyword evidence="4" id="KW-1185">Reference proteome</keyword>
<dbReference type="SUPFAM" id="SSF49373">
    <property type="entry name" value="Invasin/intimin cell-adhesion fragments"/>
    <property type="match status" value="1"/>
</dbReference>